<dbReference type="InterPro" id="IPR027417">
    <property type="entry name" value="P-loop_NTPase"/>
</dbReference>
<accession>A0A2U3QEB9</accession>
<dbReference type="GO" id="GO:0005524">
    <property type="term" value="F:ATP binding"/>
    <property type="evidence" value="ECO:0007669"/>
    <property type="project" value="UniProtKB-KW"/>
</dbReference>
<protein>
    <submittedName>
        <fullName evidence="6">Zinc uptake system ATP-binding protein ZurA</fullName>
    </submittedName>
</protein>
<feature type="domain" description="ABC transporter" evidence="5">
    <location>
        <begin position="5"/>
        <end position="241"/>
    </location>
</feature>
<keyword evidence="4 6" id="KW-0067">ATP-binding</keyword>
<organism evidence="6 7">
    <name type="scientific">Candidatus Sulfobium mesophilum</name>
    <dbReference type="NCBI Taxonomy" id="2016548"/>
    <lineage>
        <taxon>Bacteria</taxon>
        <taxon>Pseudomonadati</taxon>
        <taxon>Nitrospirota</taxon>
        <taxon>Nitrospiria</taxon>
        <taxon>Nitrospirales</taxon>
        <taxon>Nitrospiraceae</taxon>
        <taxon>Candidatus Sulfobium</taxon>
    </lineage>
</organism>
<keyword evidence="3" id="KW-0547">Nucleotide-binding</keyword>
<evidence type="ECO:0000313" key="7">
    <source>
        <dbReference type="Proteomes" id="UP000245125"/>
    </source>
</evidence>
<dbReference type="FunFam" id="3.40.50.300:FF:000134">
    <property type="entry name" value="Iron-enterobactin ABC transporter ATP-binding protein"/>
    <property type="match status" value="1"/>
</dbReference>
<dbReference type="PANTHER" id="PTHR42734">
    <property type="entry name" value="METAL TRANSPORT SYSTEM ATP-BINDING PROTEIN TM_0124-RELATED"/>
    <property type="match status" value="1"/>
</dbReference>
<dbReference type="OrthoDB" id="9806726at2"/>
<comment type="similarity">
    <text evidence="1">Belongs to the ABC transporter superfamily.</text>
</comment>
<keyword evidence="7" id="KW-1185">Reference proteome</keyword>
<evidence type="ECO:0000259" key="5">
    <source>
        <dbReference type="PROSITE" id="PS50893"/>
    </source>
</evidence>
<dbReference type="AlphaFoldDB" id="A0A2U3QEB9"/>
<dbReference type="InterPro" id="IPR050153">
    <property type="entry name" value="Metal_Ion_Import_ABC"/>
</dbReference>
<evidence type="ECO:0000256" key="1">
    <source>
        <dbReference type="ARBA" id="ARBA00005417"/>
    </source>
</evidence>
<dbReference type="Proteomes" id="UP000245125">
    <property type="component" value="Unassembled WGS sequence"/>
</dbReference>
<evidence type="ECO:0000256" key="4">
    <source>
        <dbReference type="ARBA" id="ARBA00022840"/>
    </source>
</evidence>
<dbReference type="EMBL" id="OUUY01000016">
    <property type="protein sequence ID" value="SPP99756.1"/>
    <property type="molecule type" value="Genomic_DNA"/>
</dbReference>
<dbReference type="PROSITE" id="PS50893">
    <property type="entry name" value="ABC_TRANSPORTER_2"/>
    <property type="match status" value="1"/>
</dbReference>
<reference evidence="7" key="1">
    <citation type="submission" date="2018-03" db="EMBL/GenBank/DDBJ databases">
        <authorList>
            <person name="Zecchin S."/>
        </authorList>
    </citation>
    <scope>NUCLEOTIDE SEQUENCE [LARGE SCALE GENOMIC DNA]</scope>
</reference>
<dbReference type="SMART" id="SM00382">
    <property type="entry name" value="AAA"/>
    <property type="match status" value="1"/>
</dbReference>
<sequence length="249" mass="27803">MVSVLSVKNLSFSYGPVEVLSDVSFDVEKGDYVGLAGPNGAGKTTLVKTVLGLSERSRGVVKLFGRELKSFDGWDRIGYLSQRVTAFNPLFPASVKEVVKLGLLSQKKFPRRFTESDSVKIRQSLDLMGISDLEDKPVSDLSGGQQQRVFLARALVSNPDLLILDEPGTALDQPSREGFFEFIKKLNQDKGITIILITHDTAQIGQYANKLLYMDKKVVFYGSFSDFCKSTEMHQYFGHFSQHLICHQH</sequence>
<evidence type="ECO:0000256" key="2">
    <source>
        <dbReference type="ARBA" id="ARBA00022448"/>
    </source>
</evidence>
<dbReference type="GO" id="GO:0016887">
    <property type="term" value="F:ATP hydrolysis activity"/>
    <property type="evidence" value="ECO:0007669"/>
    <property type="project" value="InterPro"/>
</dbReference>
<dbReference type="PANTHER" id="PTHR42734:SF17">
    <property type="entry name" value="METAL TRANSPORT SYSTEM ATP-BINDING PROTEIN TM_0124-RELATED"/>
    <property type="match status" value="1"/>
</dbReference>
<dbReference type="Pfam" id="PF00005">
    <property type="entry name" value="ABC_tran"/>
    <property type="match status" value="1"/>
</dbReference>
<evidence type="ECO:0000256" key="3">
    <source>
        <dbReference type="ARBA" id="ARBA00022741"/>
    </source>
</evidence>
<dbReference type="SUPFAM" id="SSF52540">
    <property type="entry name" value="P-loop containing nucleoside triphosphate hydrolases"/>
    <property type="match status" value="1"/>
</dbReference>
<dbReference type="InterPro" id="IPR003593">
    <property type="entry name" value="AAA+_ATPase"/>
</dbReference>
<proteinExistence type="inferred from homology"/>
<dbReference type="InterPro" id="IPR017871">
    <property type="entry name" value="ABC_transporter-like_CS"/>
</dbReference>
<dbReference type="CDD" id="cd03235">
    <property type="entry name" value="ABC_Metallic_Cations"/>
    <property type="match status" value="1"/>
</dbReference>
<evidence type="ECO:0000313" key="6">
    <source>
        <dbReference type="EMBL" id="SPP99756.1"/>
    </source>
</evidence>
<keyword evidence="2" id="KW-0813">Transport</keyword>
<gene>
    <name evidence="6" type="primary">zurA</name>
    <name evidence="6" type="ORF">NBG4_1120001</name>
</gene>
<dbReference type="PROSITE" id="PS00211">
    <property type="entry name" value="ABC_TRANSPORTER_1"/>
    <property type="match status" value="1"/>
</dbReference>
<name>A0A2U3QEB9_9BACT</name>
<dbReference type="Gene3D" id="3.40.50.300">
    <property type="entry name" value="P-loop containing nucleotide triphosphate hydrolases"/>
    <property type="match status" value="1"/>
</dbReference>
<dbReference type="InterPro" id="IPR003439">
    <property type="entry name" value="ABC_transporter-like_ATP-bd"/>
</dbReference>